<evidence type="ECO:0000256" key="5">
    <source>
        <dbReference type="ARBA" id="ARBA00022842"/>
    </source>
</evidence>
<protein>
    <submittedName>
        <fullName evidence="8">Isopentenyldiphosphate isomerase</fullName>
    </submittedName>
</protein>
<evidence type="ECO:0000256" key="1">
    <source>
        <dbReference type="ARBA" id="ARBA00001946"/>
    </source>
</evidence>
<dbReference type="PROSITE" id="PS51462">
    <property type="entry name" value="NUDIX"/>
    <property type="match status" value="1"/>
</dbReference>
<accession>A0A1G7S7K5</accession>
<evidence type="ECO:0000313" key="9">
    <source>
        <dbReference type="Proteomes" id="UP000198641"/>
    </source>
</evidence>
<dbReference type="GO" id="GO:0046872">
    <property type="term" value="F:metal ion binding"/>
    <property type="evidence" value="ECO:0007669"/>
    <property type="project" value="UniProtKB-KW"/>
</dbReference>
<gene>
    <name evidence="8" type="ORF">SAMN05216571_1068</name>
</gene>
<feature type="binding site" evidence="6">
    <location>
        <position position="98"/>
    </location>
    <ligand>
        <name>Mg(2+)</name>
        <dbReference type="ChEBI" id="CHEBI:18420"/>
    </ligand>
</feature>
<dbReference type="PANTHER" id="PTHR10885:SF0">
    <property type="entry name" value="ISOPENTENYL-DIPHOSPHATE DELTA-ISOMERASE"/>
    <property type="match status" value="1"/>
</dbReference>
<reference evidence="8 9" key="1">
    <citation type="submission" date="2016-10" db="EMBL/GenBank/DDBJ databases">
        <authorList>
            <person name="de Groot N.N."/>
        </authorList>
    </citation>
    <scope>NUCLEOTIDE SEQUENCE [LARGE SCALE GENOMIC DNA]</scope>
    <source>
        <strain evidence="8 9">BH539</strain>
    </source>
</reference>
<dbReference type="GO" id="GO:0016817">
    <property type="term" value="F:hydrolase activity, acting on acid anhydrides"/>
    <property type="evidence" value="ECO:0007669"/>
    <property type="project" value="InterPro"/>
</dbReference>
<dbReference type="Pfam" id="PF00293">
    <property type="entry name" value="NUDIX"/>
    <property type="match status" value="1"/>
</dbReference>
<keyword evidence="9" id="KW-1185">Reference proteome</keyword>
<dbReference type="PIRSF" id="PIRSF017340">
    <property type="entry name" value="Nudix_hydro"/>
    <property type="match status" value="1"/>
</dbReference>
<keyword evidence="3 6" id="KW-0479">Metal-binding</keyword>
<keyword evidence="8" id="KW-0413">Isomerase</keyword>
<dbReference type="Proteomes" id="UP000198641">
    <property type="component" value="Unassembled WGS sequence"/>
</dbReference>
<evidence type="ECO:0000256" key="6">
    <source>
        <dbReference type="PIRSR" id="PIRSR017340-1"/>
    </source>
</evidence>
<comment type="similarity">
    <text evidence="2">Belongs to the Nudix hydrolase family.</text>
</comment>
<feature type="domain" description="Nudix hydrolase" evidence="7">
    <location>
        <begin position="41"/>
        <end position="170"/>
    </location>
</feature>
<sequence>MTADDSTLPTPVIADEHIQLVDARNRPCGSAPRALMRRFHFWHRATYIVVRNAQGEICVQRRTLIKEVFPGGDDLAAGGVVGAGEAVHLAARRELAEELGIRGQPLRPCGGFRYSEGGNHIYGSVYLVDYDGPLCLQPEEVDSVRWMPLKQALALDTATPDTRCALGMLHAGGWLEEAA</sequence>
<dbReference type="Gene3D" id="3.90.79.10">
    <property type="entry name" value="Nucleoside Triphosphate Pyrophosphohydrolase"/>
    <property type="match status" value="1"/>
</dbReference>
<dbReference type="GO" id="GO:0016853">
    <property type="term" value="F:isomerase activity"/>
    <property type="evidence" value="ECO:0007669"/>
    <property type="project" value="UniProtKB-KW"/>
</dbReference>
<proteinExistence type="inferred from homology"/>
<dbReference type="InterPro" id="IPR000086">
    <property type="entry name" value="NUDIX_hydrolase_dom"/>
</dbReference>
<comment type="cofactor">
    <cofactor evidence="1">
        <name>Mg(2+)</name>
        <dbReference type="ChEBI" id="CHEBI:18420"/>
    </cofactor>
</comment>
<keyword evidence="5 6" id="KW-0460">Magnesium</keyword>
<feature type="binding site" evidence="6">
    <location>
        <position position="94"/>
    </location>
    <ligand>
        <name>Mg(2+)</name>
        <dbReference type="ChEBI" id="CHEBI:18420"/>
    </ligand>
</feature>
<evidence type="ECO:0000256" key="2">
    <source>
        <dbReference type="ARBA" id="ARBA00005582"/>
    </source>
</evidence>
<evidence type="ECO:0000259" key="7">
    <source>
        <dbReference type="PROSITE" id="PS51462"/>
    </source>
</evidence>
<dbReference type="OrthoDB" id="517136at2"/>
<dbReference type="AlphaFoldDB" id="A0A1G7S7K5"/>
<evidence type="ECO:0000256" key="4">
    <source>
        <dbReference type="ARBA" id="ARBA00022801"/>
    </source>
</evidence>
<organism evidence="8 9">
    <name type="scientific">Onishia taeanensis</name>
    <dbReference type="NCBI Taxonomy" id="284577"/>
    <lineage>
        <taxon>Bacteria</taxon>
        <taxon>Pseudomonadati</taxon>
        <taxon>Pseudomonadota</taxon>
        <taxon>Gammaproteobacteria</taxon>
        <taxon>Oceanospirillales</taxon>
        <taxon>Halomonadaceae</taxon>
        <taxon>Onishia</taxon>
    </lineage>
</organism>
<evidence type="ECO:0000256" key="3">
    <source>
        <dbReference type="ARBA" id="ARBA00022723"/>
    </source>
</evidence>
<dbReference type="PROSITE" id="PS00893">
    <property type="entry name" value="NUDIX_BOX"/>
    <property type="match status" value="1"/>
</dbReference>
<keyword evidence="4" id="KW-0378">Hydrolase</keyword>
<evidence type="ECO:0000313" key="8">
    <source>
        <dbReference type="EMBL" id="SDG19007.1"/>
    </source>
</evidence>
<dbReference type="RefSeq" id="WP_092525468.1">
    <property type="nucleotide sequence ID" value="NZ_FNCI01000006.1"/>
</dbReference>
<dbReference type="CDD" id="cd04697">
    <property type="entry name" value="NUDIX_Hydrolase"/>
    <property type="match status" value="1"/>
</dbReference>
<dbReference type="EMBL" id="FNCI01000006">
    <property type="protein sequence ID" value="SDG19007.1"/>
    <property type="molecule type" value="Genomic_DNA"/>
</dbReference>
<dbReference type="STRING" id="284577.SAMN05216571_1068"/>
<dbReference type="PANTHER" id="PTHR10885">
    <property type="entry name" value="ISOPENTENYL-DIPHOSPHATE DELTA-ISOMERASE"/>
    <property type="match status" value="1"/>
</dbReference>
<dbReference type="SUPFAM" id="SSF55811">
    <property type="entry name" value="Nudix"/>
    <property type="match status" value="1"/>
</dbReference>
<name>A0A1G7S7K5_9GAMM</name>
<dbReference type="InterPro" id="IPR024195">
    <property type="entry name" value="NUDIX_hydrolase_YfcD_pred"/>
</dbReference>
<dbReference type="InterPro" id="IPR015797">
    <property type="entry name" value="NUDIX_hydrolase-like_dom_sf"/>
</dbReference>
<dbReference type="InterPro" id="IPR020084">
    <property type="entry name" value="NUDIX_hydrolase_CS"/>
</dbReference>